<accession>A0A5C6BV08</accession>
<gene>
    <name evidence="1" type="ORF">Poly21_22370</name>
</gene>
<reference evidence="1 2" key="1">
    <citation type="journal article" date="2020" name="Antonie Van Leeuwenhoek">
        <title>Rhodopirellula heiligendammensis sp. nov., Rhodopirellula pilleata sp. nov., and Rhodopirellula solitaria sp. nov. isolated from natural or artificial marine surfaces in Northern Germany and California, USA, and emended description of the genus Rhodopirellula.</title>
        <authorList>
            <person name="Kallscheuer N."/>
            <person name="Wiegand S."/>
            <person name="Jogler M."/>
            <person name="Boedeker C."/>
            <person name="Peeters S.H."/>
            <person name="Rast P."/>
            <person name="Heuer A."/>
            <person name="Jetten M.S.M."/>
            <person name="Rohde M."/>
            <person name="Jogler C."/>
        </authorList>
    </citation>
    <scope>NUCLEOTIDE SEQUENCE [LARGE SCALE GENOMIC DNA]</scope>
    <source>
        <strain evidence="1 2">Poly21</strain>
    </source>
</reference>
<dbReference type="Proteomes" id="UP000319908">
    <property type="component" value="Unassembled WGS sequence"/>
</dbReference>
<name>A0A5C6BV08_9BACT</name>
<dbReference type="AlphaFoldDB" id="A0A5C6BV08"/>
<proteinExistence type="predicted"/>
<evidence type="ECO:0000313" key="2">
    <source>
        <dbReference type="Proteomes" id="UP000319908"/>
    </source>
</evidence>
<evidence type="ECO:0000313" key="1">
    <source>
        <dbReference type="EMBL" id="TWU15046.1"/>
    </source>
</evidence>
<dbReference type="EMBL" id="SJPU01000002">
    <property type="protein sequence ID" value="TWU15046.1"/>
    <property type="molecule type" value="Genomic_DNA"/>
</dbReference>
<protein>
    <submittedName>
        <fullName evidence="1">Uncharacterized protein</fullName>
    </submittedName>
</protein>
<organism evidence="1 2">
    <name type="scientific">Allorhodopirellula heiligendammensis</name>
    <dbReference type="NCBI Taxonomy" id="2714739"/>
    <lineage>
        <taxon>Bacteria</taxon>
        <taxon>Pseudomonadati</taxon>
        <taxon>Planctomycetota</taxon>
        <taxon>Planctomycetia</taxon>
        <taxon>Pirellulales</taxon>
        <taxon>Pirellulaceae</taxon>
        <taxon>Allorhodopirellula</taxon>
    </lineage>
</organism>
<keyword evidence="2" id="KW-1185">Reference proteome</keyword>
<sequence length="64" mass="7186">MVYDGIILFFEVMEPQHYMMLSGSAILARVDLDDYFWDRGGFIVDVDNLKRIPLGLANGASAFA</sequence>
<comment type="caution">
    <text evidence="1">The sequence shown here is derived from an EMBL/GenBank/DDBJ whole genome shotgun (WGS) entry which is preliminary data.</text>
</comment>